<dbReference type="InterPro" id="IPR050306">
    <property type="entry name" value="PfkB_Carbo_kinase"/>
</dbReference>
<evidence type="ECO:0000256" key="2">
    <source>
        <dbReference type="ARBA" id="ARBA00022679"/>
    </source>
</evidence>
<name>A0ABN3UXT9_9MICO</name>
<evidence type="ECO:0000256" key="1">
    <source>
        <dbReference type="ARBA" id="ARBA00010688"/>
    </source>
</evidence>
<dbReference type="Gene3D" id="3.40.1190.20">
    <property type="match status" value="1"/>
</dbReference>
<evidence type="ECO:0000256" key="3">
    <source>
        <dbReference type="ARBA" id="ARBA00022777"/>
    </source>
</evidence>
<dbReference type="RefSeq" id="WP_344196241.1">
    <property type="nucleotide sequence ID" value="NZ_BAAARN010000005.1"/>
</dbReference>
<proteinExistence type="inferred from homology"/>
<dbReference type="InterPro" id="IPR029056">
    <property type="entry name" value="Ribokinase-like"/>
</dbReference>
<evidence type="ECO:0000313" key="5">
    <source>
        <dbReference type="EMBL" id="GAA2739752.1"/>
    </source>
</evidence>
<dbReference type="SUPFAM" id="SSF53613">
    <property type="entry name" value="Ribokinase-like"/>
    <property type="match status" value="1"/>
</dbReference>
<reference evidence="5 6" key="1">
    <citation type="journal article" date="2019" name="Int. J. Syst. Evol. Microbiol.">
        <title>The Global Catalogue of Microorganisms (GCM) 10K type strain sequencing project: providing services to taxonomists for standard genome sequencing and annotation.</title>
        <authorList>
            <consortium name="The Broad Institute Genomics Platform"/>
            <consortium name="The Broad Institute Genome Sequencing Center for Infectious Disease"/>
            <person name="Wu L."/>
            <person name="Ma J."/>
        </authorList>
    </citation>
    <scope>NUCLEOTIDE SEQUENCE [LARGE SCALE GENOMIC DNA]</scope>
    <source>
        <strain evidence="5 6">JCM 16378</strain>
    </source>
</reference>
<comment type="similarity">
    <text evidence="1">Belongs to the carbohydrate kinase PfkB family.</text>
</comment>
<feature type="domain" description="Carbohydrate kinase PfkB" evidence="4">
    <location>
        <begin position="1"/>
        <end position="326"/>
    </location>
</feature>
<keyword evidence="2" id="KW-0808">Transferase</keyword>
<comment type="caution">
    <text evidence="5">The sequence shown here is derived from an EMBL/GenBank/DDBJ whole genome shotgun (WGS) entry which is preliminary data.</text>
</comment>
<dbReference type="InterPro" id="IPR011611">
    <property type="entry name" value="PfkB_dom"/>
</dbReference>
<evidence type="ECO:0000313" key="6">
    <source>
        <dbReference type="Proteomes" id="UP001501326"/>
    </source>
</evidence>
<dbReference type="Pfam" id="PF00294">
    <property type="entry name" value="PfkB"/>
    <property type="match status" value="1"/>
</dbReference>
<accession>A0ABN3UXT9</accession>
<organism evidence="5 6">
    <name type="scientific">Pedococcus aerophilus</name>
    <dbReference type="NCBI Taxonomy" id="436356"/>
    <lineage>
        <taxon>Bacteria</taxon>
        <taxon>Bacillati</taxon>
        <taxon>Actinomycetota</taxon>
        <taxon>Actinomycetes</taxon>
        <taxon>Micrococcales</taxon>
        <taxon>Intrasporangiaceae</taxon>
        <taxon>Pedococcus</taxon>
    </lineage>
</organism>
<protein>
    <recommendedName>
        <fullName evidence="4">Carbohydrate kinase PfkB domain-containing protein</fullName>
    </recommendedName>
</protein>
<dbReference type="EMBL" id="BAAARN010000005">
    <property type="protein sequence ID" value="GAA2739752.1"/>
    <property type="molecule type" value="Genomic_DNA"/>
</dbReference>
<dbReference type="PANTHER" id="PTHR43085">
    <property type="entry name" value="HEXOKINASE FAMILY MEMBER"/>
    <property type="match status" value="1"/>
</dbReference>
<gene>
    <name evidence="5" type="ORF">GCM10009867_37090</name>
</gene>
<dbReference type="PANTHER" id="PTHR43085:SF57">
    <property type="entry name" value="CARBOHYDRATE KINASE PFKB DOMAIN-CONTAINING PROTEIN"/>
    <property type="match status" value="1"/>
</dbReference>
<evidence type="ECO:0000259" key="4">
    <source>
        <dbReference type="Pfam" id="PF00294"/>
    </source>
</evidence>
<keyword evidence="6" id="KW-1185">Reference proteome</keyword>
<sequence>MARVAVAGHLCLDLTPELLGGERIDPGHLLEVGPLSVRLGGSVANTGGDLADLGVPVDVFAAVGDDDLGALLRRMVGERPGMAPHLREVRGSTTSYSLVFESPGTDRTFWHHVGSNALFDGSEVEPGADLDLLHLGYPNLLPALLTDDAAPMHDLLARLRRSGVTTSVDLAVIDPRSPTGALDWEQILRRTVSEVDVITPSIDDLVSAVPSLAGEGPHDDGYVERLADILVDWGAAVVAVSAGARGVFLRTGDSARLRSAGRAFPDPDTWVGVREWIEPYAVTRLATTTGAGDAATAGLLHGILGGLTPRRSGAVAMACAAAVVSGRRPTPEVLVDIDPALASARLPRDHS</sequence>
<keyword evidence="3" id="KW-0418">Kinase</keyword>
<dbReference type="Proteomes" id="UP001501326">
    <property type="component" value="Unassembled WGS sequence"/>
</dbReference>